<gene>
    <name evidence="1" type="ORF">DCCM_3650</name>
</gene>
<accession>A0A2L2XKS6</accession>
<sequence length="177" mass="20502">MRNLKLACVIKNICEKANPGKKAMQKIVYFLQERGFNFGYVYGIHHYGPYCKTLENDIQVLELDGVVKREQYGSSLLIKPSEYIDLYIDDYKDKCINEKEKTILKYVIDNFVTKTPLELELLSTVHFVVKELQRKEDRALISDVVTGVESIKGDKFSEDEIQNAIKTLVSHEYLVKN</sequence>
<evidence type="ECO:0000313" key="2">
    <source>
        <dbReference type="Proteomes" id="UP000239549"/>
    </source>
</evidence>
<evidence type="ECO:0000313" key="1">
    <source>
        <dbReference type="EMBL" id="GBF34531.1"/>
    </source>
</evidence>
<comment type="caution">
    <text evidence="1">The sequence shown here is derived from an EMBL/GenBank/DDBJ whole genome shotgun (WGS) entry which is preliminary data.</text>
</comment>
<protein>
    <submittedName>
        <fullName evidence="1">Uncharacterized protein</fullName>
    </submittedName>
</protein>
<organism evidence="1 2">
    <name type="scientific">Desulfocucumis palustris</name>
    <dbReference type="NCBI Taxonomy" id="1898651"/>
    <lineage>
        <taxon>Bacteria</taxon>
        <taxon>Bacillati</taxon>
        <taxon>Bacillota</taxon>
        <taxon>Clostridia</taxon>
        <taxon>Eubacteriales</taxon>
        <taxon>Desulfocucumaceae</taxon>
        <taxon>Desulfocucumis</taxon>
    </lineage>
</organism>
<dbReference type="Proteomes" id="UP000239549">
    <property type="component" value="Unassembled WGS sequence"/>
</dbReference>
<dbReference type="RefSeq" id="WP_104372764.1">
    <property type="nucleotide sequence ID" value="NZ_BFAV01000141.1"/>
</dbReference>
<dbReference type="EMBL" id="BFAV01000141">
    <property type="protein sequence ID" value="GBF34531.1"/>
    <property type="molecule type" value="Genomic_DNA"/>
</dbReference>
<reference evidence="2" key="1">
    <citation type="submission" date="2018-02" db="EMBL/GenBank/DDBJ databases">
        <title>Genome sequence of Desulfocucumis palustris strain NAW-5.</title>
        <authorList>
            <person name="Watanabe M."/>
            <person name="Kojima H."/>
            <person name="Fukui M."/>
        </authorList>
    </citation>
    <scope>NUCLEOTIDE SEQUENCE [LARGE SCALE GENOMIC DNA]</scope>
    <source>
        <strain evidence="2">NAW-5</strain>
    </source>
</reference>
<proteinExistence type="predicted"/>
<name>A0A2L2XKS6_9FIRM</name>
<dbReference type="OrthoDB" id="5507947at2"/>
<keyword evidence="2" id="KW-1185">Reference proteome</keyword>
<dbReference type="AlphaFoldDB" id="A0A2L2XKS6"/>